<evidence type="ECO:0000313" key="3">
    <source>
        <dbReference type="Proteomes" id="UP000236664"/>
    </source>
</evidence>
<proteinExistence type="predicted"/>
<keyword evidence="3" id="KW-1185">Reference proteome</keyword>
<accession>A0A2K0WAI8</accession>
<gene>
    <name evidence="2" type="ORF">FNYG_07378</name>
</gene>
<dbReference type="AlphaFoldDB" id="A0A2K0WAI8"/>
<dbReference type="Proteomes" id="UP000236664">
    <property type="component" value="Unassembled WGS sequence"/>
</dbReference>
<dbReference type="Pfam" id="PF12770">
    <property type="entry name" value="CHAT"/>
    <property type="match status" value="1"/>
</dbReference>
<evidence type="ECO:0000313" key="2">
    <source>
        <dbReference type="EMBL" id="PNP79302.1"/>
    </source>
</evidence>
<reference evidence="2 3" key="1">
    <citation type="submission" date="2017-06" db="EMBL/GenBank/DDBJ databases">
        <title>Genome of Fusarium nygamai isolate CS10214.</title>
        <authorList>
            <person name="Gardiner D.M."/>
            <person name="Obanor F."/>
            <person name="Kazan K."/>
        </authorList>
    </citation>
    <scope>NUCLEOTIDE SEQUENCE [LARGE SCALE GENOMIC DNA]</scope>
    <source>
        <strain evidence="2 3">CS10214</strain>
    </source>
</reference>
<sequence length="600" mass="66582">MERFAAARNTFEDALMLLGLSVIEHKFVVGTRCQPDPKGRSIARKGLENIQMACQAFQGCLDMEAECRYYWAELILDQATSEDHFKQLVARAVEQYTMAQNILDLIQHGIGESPKRFDDWISKRAFKNDGDREREPNNAVAWLILAGKLVEAWEWIQRWKAASLAETVGLQARKRSVIERSYLPTVRDPEGMRMLEELDKLAEDLVEGHCTGYQSLAEKQLEYNRILAQLKQHGDMKTILSLRGQCPISKTDFDTSVAGFVDNIVYVDWIHLGSSLLIVVSRPRGHIDYEELGGFHDLMRNLDECFHDGDLRNKSPQRIFGRFEGIIEPLQSYTAPGETLVLSPTESMHRLPLHALNLKGEPLIKRNPVVYSYSASLMAICAERRKNSNAYRDGKAVVIGNPNNDSIKNMAAASMDMSSRAVAKQLQTGTDFISPTRGMRNSDFKKAAEGAAILHYHGHAKYKSDSAAEAGLVLAGDDILTPKDVADLQLQEGAHVTLIACHSGKQDFSLGNEPLGIVPAFLVAGACSVLATLWPIPSTAGQRFSESFYQHSLAKGANGHMGGKVDLARAFQQATLNILHVYGENSTNWASFALKGVSEF</sequence>
<evidence type="ECO:0000259" key="1">
    <source>
        <dbReference type="Pfam" id="PF12770"/>
    </source>
</evidence>
<protein>
    <recommendedName>
        <fullName evidence="1">CHAT domain-containing protein</fullName>
    </recommendedName>
</protein>
<organism evidence="2 3">
    <name type="scientific">Gibberella nygamai</name>
    <name type="common">Bean root rot disease fungus</name>
    <name type="synonym">Fusarium nygamai</name>
    <dbReference type="NCBI Taxonomy" id="42673"/>
    <lineage>
        <taxon>Eukaryota</taxon>
        <taxon>Fungi</taxon>
        <taxon>Dikarya</taxon>
        <taxon>Ascomycota</taxon>
        <taxon>Pezizomycotina</taxon>
        <taxon>Sordariomycetes</taxon>
        <taxon>Hypocreomycetidae</taxon>
        <taxon>Hypocreales</taxon>
        <taxon>Nectriaceae</taxon>
        <taxon>Fusarium</taxon>
        <taxon>Fusarium fujikuroi species complex</taxon>
    </lineage>
</organism>
<dbReference type="OrthoDB" id="9991317at2759"/>
<comment type="caution">
    <text evidence="2">The sequence shown here is derived from an EMBL/GenBank/DDBJ whole genome shotgun (WGS) entry which is preliminary data.</text>
</comment>
<dbReference type="STRING" id="42673.A0A2K0WAI8"/>
<dbReference type="InterPro" id="IPR024983">
    <property type="entry name" value="CHAT_dom"/>
</dbReference>
<feature type="domain" description="CHAT" evidence="1">
    <location>
        <begin position="326"/>
        <end position="596"/>
    </location>
</feature>
<dbReference type="EMBL" id="MTQA01000092">
    <property type="protein sequence ID" value="PNP79302.1"/>
    <property type="molecule type" value="Genomic_DNA"/>
</dbReference>
<name>A0A2K0WAI8_GIBNY</name>